<evidence type="ECO:0000256" key="1">
    <source>
        <dbReference type="SAM" id="SignalP"/>
    </source>
</evidence>
<keyword evidence="1" id="KW-0732">Signal</keyword>
<dbReference type="Proteomes" id="UP001054945">
    <property type="component" value="Unassembled WGS sequence"/>
</dbReference>
<dbReference type="EMBL" id="BPLR01001567">
    <property type="protein sequence ID" value="GIZ03191.1"/>
    <property type="molecule type" value="Genomic_DNA"/>
</dbReference>
<reference evidence="2 3" key="1">
    <citation type="submission" date="2021-06" db="EMBL/GenBank/DDBJ databases">
        <title>Caerostris extrusa draft genome.</title>
        <authorList>
            <person name="Kono N."/>
            <person name="Arakawa K."/>
        </authorList>
    </citation>
    <scope>NUCLEOTIDE SEQUENCE [LARGE SCALE GENOMIC DNA]</scope>
</reference>
<gene>
    <name evidence="2" type="ORF">CEXT_259151</name>
</gene>
<keyword evidence="3" id="KW-1185">Reference proteome</keyword>
<proteinExistence type="predicted"/>
<organism evidence="2 3">
    <name type="scientific">Caerostris extrusa</name>
    <name type="common">Bark spider</name>
    <name type="synonym">Caerostris bankana</name>
    <dbReference type="NCBI Taxonomy" id="172846"/>
    <lineage>
        <taxon>Eukaryota</taxon>
        <taxon>Metazoa</taxon>
        <taxon>Ecdysozoa</taxon>
        <taxon>Arthropoda</taxon>
        <taxon>Chelicerata</taxon>
        <taxon>Arachnida</taxon>
        <taxon>Araneae</taxon>
        <taxon>Araneomorphae</taxon>
        <taxon>Entelegynae</taxon>
        <taxon>Araneoidea</taxon>
        <taxon>Araneidae</taxon>
        <taxon>Caerostris</taxon>
    </lineage>
</organism>
<feature type="chain" id="PRO_5043327173" description="Secreted protein" evidence="1">
    <location>
        <begin position="21"/>
        <end position="95"/>
    </location>
</feature>
<name>A0AAV4Y9V9_CAEEX</name>
<evidence type="ECO:0008006" key="4">
    <source>
        <dbReference type="Google" id="ProtNLM"/>
    </source>
</evidence>
<feature type="signal peptide" evidence="1">
    <location>
        <begin position="1"/>
        <end position="20"/>
    </location>
</feature>
<dbReference type="AlphaFoldDB" id="A0AAV4Y9V9"/>
<evidence type="ECO:0000313" key="2">
    <source>
        <dbReference type="EMBL" id="GIZ03191.1"/>
    </source>
</evidence>
<comment type="caution">
    <text evidence="2">The sequence shown here is derived from an EMBL/GenBank/DDBJ whole genome shotgun (WGS) entry which is preliminary data.</text>
</comment>
<sequence>MKFSLSFFLSFSLFHQVILCARKQFTPVILPLQKEQCSKSNGSNWQLIPKPEDLFRIDHLHPSSILADASFNNIEDCLDSRQKTHEGHQQLQSGA</sequence>
<accession>A0AAV4Y9V9</accession>
<evidence type="ECO:0000313" key="3">
    <source>
        <dbReference type="Proteomes" id="UP001054945"/>
    </source>
</evidence>
<protein>
    <recommendedName>
        <fullName evidence="4">Secreted protein</fullName>
    </recommendedName>
</protein>